<comment type="caution">
    <text evidence="1">The sequence shown here is derived from an EMBL/GenBank/DDBJ whole genome shotgun (WGS) entry which is preliminary data.</text>
</comment>
<gene>
    <name evidence="1" type="ORF">GCM10023081_00770</name>
</gene>
<keyword evidence="2" id="KW-1185">Reference proteome</keyword>
<organism evidence="1 2">
    <name type="scientific">Arthrobacter ginkgonis</name>
    <dbReference type="NCBI Taxonomy" id="1630594"/>
    <lineage>
        <taxon>Bacteria</taxon>
        <taxon>Bacillati</taxon>
        <taxon>Actinomycetota</taxon>
        <taxon>Actinomycetes</taxon>
        <taxon>Micrococcales</taxon>
        <taxon>Micrococcaceae</taxon>
        <taxon>Arthrobacter</taxon>
    </lineage>
</organism>
<proteinExistence type="predicted"/>
<reference evidence="2" key="1">
    <citation type="journal article" date="2019" name="Int. J. Syst. Evol. Microbiol.">
        <title>The Global Catalogue of Microorganisms (GCM) 10K type strain sequencing project: providing services to taxonomists for standard genome sequencing and annotation.</title>
        <authorList>
            <consortium name="The Broad Institute Genomics Platform"/>
            <consortium name="The Broad Institute Genome Sequencing Center for Infectious Disease"/>
            <person name="Wu L."/>
            <person name="Ma J."/>
        </authorList>
    </citation>
    <scope>NUCLEOTIDE SEQUENCE [LARGE SCALE GENOMIC DNA]</scope>
    <source>
        <strain evidence="2">JCM 30742</strain>
    </source>
</reference>
<dbReference type="Proteomes" id="UP001500752">
    <property type="component" value="Unassembled WGS sequence"/>
</dbReference>
<name>A0ABP7BNC9_9MICC</name>
<dbReference type="EMBL" id="BAABEO010000001">
    <property type="protein sequence ID" value="GAA3665819.1"/>
    <property type="molecule type" value="Genomic_DNA"/>
</dbReference>
<protein>
    <submittedName>
        <fullName evidence="1">Uncharacterized protein</fullName>
    </submittedName>
</protein>
<accession>A0ABP7BNC9</accession>
<evidence type="ECO:0000313" key="2">
    <source>
        <dbReference type="Proteomes" id="UP001500752"/>
    </source>
</evidence>
<evidence type="ECO:0000313" key="1">
    <source>
        <dbReference type="EMBL" id="GAA3665819.1"/>
    </source>
</evidence>
<sequence length="60" mass="6526">MLPLGRFDVGDMHHLTKPAVRVDHPDKPLLGADLIDECRGVTLSNAAEEVDSFPGTPRMS</sequence>